<sequence length="301" mass="32495">MSDGRLGDLGSIVPASLADRIRSYHSGGAAWLKELPGLIAKCVTQWDLTLMPAFEPGGDSSWTAPVKRSSGEVAVLQITVPLPVHHDHVTALRAWAGRGAVRLFAHDPTIRATLMECCVPGVDAADLPPEEADDIAVEVLSNLWAARVPASGGQPLAEAASQRAQVLEARADQFGDVVDPGPLREAAELFTSLPTSATRKVMLHGDFHRRNVLLSERGWLAIDPSSTIGDPSFDVAMFLQHDMHSLATTRRVDPLADRLGLERQRTRAWLFALATQTASWHLSIGGRPMHDAYSRAASTLL</sequence>
<evidence type="ECO:0000313" key="1">
    <source>
        <dbReference type="EMBL" id="RZU16287.1"/>
    </source>
</evidence>
<dbReference type="SUPFAM" id="SSF56112">
    <property type="entry name" value="Protein kinase-like (PK-like)"/>
    <property type="match status" value="1"/>
</dbReference>
<dbReference type="OrthoDB" id="3638028at2"/>
<protein>
    <submittedName>
        <fullName evidence="1">Streptomycin 6-kinase</fullName>
    </submittedName>
</protein>
<dbReference type="EMBL" id="SHKR01000012">
    <property type="protein sequence ID" value="RZU16287.1"/>
    <property type="molecule type" value="Genomic_DNA"/>
</dbReference>
<dbReference type="GO" id="GO:0016773">
    <property type="term" value="F:phosphotransferase activity, alcohol group as acceptor"/>
    <property type="evidence" value="ECO:0007669"/>
    <property type="project" value="InterPro"/>
</dbReference>
<dbReference type="InterPro" id="IPR006748">
    <property type="entry name" value="NH2Glyco/OHUrea_AB-resist_kin"/>
</dbReference>
<evidence type="ECO:0000313" key="2">
    <source>
        <dbReference type="Proteomes" id="UP000292027"/>
    </source>
</evidence>
<organism evidence="1 2">
    <name type="scientific">Kribbella rubisoli</name>
    <dbReference type="NCBI Taxonomy" id="3075929"/>
    <lineage>
        <taxon>Bacteria</taxon>
        <taxon>Bacillati</taxon>
        <taxon>Actinomycetota</taxon>
        <taxon>Actinomycetes</taxon>
        <taxon>Propionibacteriales</taxon>
        <taxon>Kribbellaceae</taxon>
        <taxon>Kribbella</taxon>
    </lineage>
</organism>
<dbReference type="Pfam" id="PF04655">
    <property type="entry name" value="APH_6_hur"/>
    <property type="match status" value="1"/>
</dbReference>
<name>A0A4Q7X0B3_9ACTN</name>
<dbReference type="RefSeq" id="WP_157997104.1">
    <property type="nucleotide sequence ID" value="NZ_SHKR01000012.1"/>
</dbReference>
<dbReference type="Proteomes" id="UP000292027">
    <property type="component" value="Unassembled WGS sequence"/>
</dbReference>
<dbReference type="AlphaFoldDB" id="A0A4Q7X0B3"/>
<reference evidence="1 2" key="1">
    <citation type="journal article" date="2015" name="Stand. Genomic Sci.">
        <title>Genomic Encyclopedia of Bacterial and Archaeal Type Strains, Phase III: the genomes of soil and plant-associated and newly described type strains.</title>
        <authorList>
            <person name="Whitman W.B."/>
            <person name="Woyke T."/>
            <person name="Klenk H.P."/>
            <person name="Zhou Y."/>
            <person name="Lilburn T.G."/>
            <person name="Beck B.J."/>
            <person name="De Vos P."/>
            <person name="Vandamme P."/>
            <person name="Eisen J.A."/>
            <person name="Garrity G."/>
            <person name="Hugenholtz P."/>
            <person name="Kyrpides N.C."/>
        </authorList>
    </citation>
    <scope>NUCLEOTIDE SEQUENCE [LARGE SCALE GENOMIC DNA]</scope>
    <source>
        <strain evidence="1 2">VKM Ac-2540</strain>
    </source>
</reference>
<comment type="caution">
    <text evidence="1">The sequence shown here is derived from an EMBL/GenBank/DDBJ whole genome shotgun (WGS) entry which is preliminary data.</text>
</comment>
<gene>
    <name evidence="1" type="ORF">EV645_3839</name>
</gene>
<dbReference type="GO" id="GO:0019748">
    <property type="term" value="P:secondary metabolic process"/>
    <property type="evidence" value="ECO:0007669"/>
    <property type="project" value="InterPro"/>
</dbReference>
<accession>A0A4Q7X0B3</accession>
<dbReference type="InterPro" id="IPR011009">
    <property type="entry name" value="Kinase-like_dom_sf"/>
</dbReference>
<proteinExistence type="predicted"/>
<keyword evidence="2" id="KW-1185">Reference proteome</keyword>
<dbReference type="Gene3D" id="3.90.1200.10">
    <property type="match status" value="1"/>
</dbReference>